<keyword evidence="11 18" id="KW-0808">Transferase</keyword>
<dbReference type="EMBL" id="CAADFJ010000366">
    <property type="protein sequence ID" value="VFK06662.1"/>
    <property type="molecule type" value="Genomic_DNA"/>
</dbReference>
<evidence type="ECO:0000256" key="11">
    <source>
        <dbReference type="ARBA" id="ARBA00022679"/>
    </source>
</evidence>
<comment type="similarity">
    <text evidence="5 18">Belongs to the ATP phosphoribosyltransferase family. Long subfamily.</text>
</comment>
<evidence type="ECO:0000313" key="22">
    <source>
        <dbReference type="EMBL" id="VFK02743.1"/>
    </source>
</evidence>
<proteinExistence type="inferred from homology"/>
<dbReference type="FunFam" id="3.30.70.120:FF:000002">
    <property type="entry name" value="ATP phosphoribosyltransferase"/>
    <property type="match status" value="1"/>
</dbReference>
<comment type="catalytic activity">
    <reaction evidence="1 18">
        <text>1-(5-phospho-beta-D-ribosyl)-ATP + diphosphate = 5-phospho-alpha-D-ribose 1-diphosphate + ATP</text>
        <dbReference type="Rhea" id="RHEA:18473"/>
        <dbReference type="ChEBI" id="CHEBI:30616"/>
        <dbReference type="ChEBI" id="CHEBI:33019"/>
        <dbReference type="ChEBI" id="CHEBI:58017"/>
        <dbReference type="ChEBI" id="CHEBI:73183"/>
        <dbReference type="EC" id="2.4.2.17"/>
    </reaction>
</comment>
<dbReference type="EMBL" id="CAADFG010000284">
    <property type="protein sequence ID" value="VFK02743.1"/>
    <property type="molecule type" value="Genomic_DNA"/>
</dbReference>
<keyword evidence="15 18" id="KW-0460">Magnesium</keyword>
<evidence type="ECO:0000256" key="12">
    <source>
        <dbReference type="ARBA" id="ARBA00022723"/>
    </source>
</evidence>
<dbReference type="InterPro" id="IPR013820">
    <property type="entry name" value="ATP_PRibTrfase_cat"/>
</dbReference>
<evidence type="ECO:0000256" key="6">
    <source>
        <dbReference type="ARBA" id="ARBA00011946"/>
    </source>
</evidence>
<evidence type="ECO:0000256" key="17">
    <source>
        <dbReference type="ARBA" id="ARBA00024861"/>
    </source>
</evidence>
<comment type="activity regulation">
    <text evidence="18">Feedback inhibited by histidine.</text>
</comment>
<dbReference type="InterPro" id="IPR011322">
    <property type="entry name" value="N-reg_PII-like_a/b"/>
</dbReference>
<evidence type="ECO:0000256" key="7">
    <source>
        <dbReference type="ARBA" id="ARBA00020998"/>
    </source>
</evidence>
<evidence type="ECO:0000256" key="4">
    <source>
        <dbReference type="ARBA" id="ARBA00004667"/>
    </source>
</evidence>
<reference evidence="22" key="1">
    <citation type="submission" date="2019-02" db="EMBL/GenBank/DDBJ databases">
        <authorList>
            <person name="Gruber-Vodicka R. H."/>
            <person name="Seah K. B. B."/>
        </authorList>
    </citation>
    <scope>NUCLEOTIDE SEQUENCE</scope>
    <source>
        <strain evidence="23">BECK_SA2B12</strain>
        <strain evidence="22">BECK_SA2B15</strain>
        <strain evidence="21">BECK_SA2B20</strain>
    </source>
</reference>
<feature type="domain" description="Histidine biosynthesis HisG C-terminal" evidence="20">
    <location>
        <begin position="219"/>
        <end position="291"/>
    </location>
</feature>
<evidence type="ECO:0000256" key="3">
    <source>
        <dbReference type="ARBA" id="ARBA00004496"/>
    </source>
</evidence>
<evidence type="ECO:0000256" key="5">
    <source>
        <dbReference type="ARBA" id="ARBA00007955"/>
    </source>
</evidence>
<keyword evidence="13 18" id="KW-0547">Nucleotide-binding</keyword>
<dbReference type="EMBL" id="CAADFI010000287">
    <property type="protein sequence ID" value="VFK02550.1"/>
    <property type="molecule type" value="Genomic_DNA"/>
</dbReference>
<dbReference type="PANTHER" id="PTHR21403">
    <property type="entry name" value="ATP PHOSPHORIBOSYLTRANSFERASE ATP-PRTASE"/>
    <property type="match status" value="1"/>
</dbReference>
<comment type="subcellular location">
    <subcellularLocation>
        <location evidence="3 18">Cytoplasm</location>
    </subcellularLocation>
</comment>
<dbReference type="PANTHER" id="PTHR21403:SF10">
    <property type="entry name" value="ATP PHOSPHORIBOSYLTRANSFERASE"/>
    <property type="match status" value="1"/>
</dbReference>
<dbReference type="NCBIfam" id="TIGR00070">
    <property type="entry name" value="hisG"/>
    <property type="match status" value="1"/>
</dbReference>
<evidence type="ECO:0000256" key="8">
    <source>
        <dbReference type="ARBA" id="ARBA00022490"/>
    </source>
</evidence>
<evidence type="ECO:0000256" key="18">
    <source>
        <dbReference type="HAMAP-Rule" id="MF_00079"/>
    </source>
</evidence>
<dbReference type="GO" id="GO:0005737">
    <property type="term" value="C:cytoplasm"/>
    <property type="evidence" value="ECO:0007669"/>
    <property type="project" value="UniProtKB-SubCell"/>
</dbReference>
<evidence type="ECO:0000256" key="9">
    <source>
        <dbReference type="ARBA" id="ARBA00022605"/>
    </source>
</evidence>
<dbReference type="InterPro" id="IPR015867">
    <property type="entry name" value="N-reg_PII/ATP_PRibTrfase_C"/>
</dbReference>
<evidence type="ECO:0000256" key="10">
    <source>
        <dbReference type="ARBA" id="ARBA00022676"/>
    </source>
</evidence>
<comment type="function">
    <text evidence="17 18">Catalyzes the condensation of ATP and 5-phosphoribose 1-diphosphate to form N'-(5'-phosphoribosyl)-ATP (PR-ATP). Has a crucial role in the pathway because the rate of histidine biosynthesis seems to be controlled primarily by regulation of HisG enzymatic activity.</text>
</comment>
<evidence type="ECO:0000256" key="16">
    <source>
        <dbReference type="ARBA" id="ARBA00023102"/>
    </source>
</evidence>
<accession>A0A450VD66</accession>
<evidence type="ECO:0000256" key="2">
    <source>
        <dbReference type="ARBA" id="ARBA00001946"/>
    </source>
</evidence>
<evidence type="ECO:0000313" key="23">
    <source>
        <dbReference type="EMBL" id="VFK06662.1"/>
    </source>
</evidence>
<evidence type="ECO:0000256" key="13">
    <source>
        <dbReference type="ARBA" id="ARBA00022741"/>
    </source>
</evidence>
<organism evidence="22">
    <name type="scientific">Candidatus Kentrum eta</name>
    <dbReference type="NCBI Taxonomy" id="2126337"/>
    <lineage>
        <taxon>Bacteria</taxon>
        <taxon>Pseudomonadati</taxon>
        <taxon>Pseudomonadota</taxon>
        <taxon>Gammaproteobacteria</taxon>
        <taxon>Candidatus Kentrum</taxon>
    </lineage>
</organism>
<keyword evidence="9 18" id="KW-0028">Amino-acid biosynthesis</keyword>
<evidence type="ECO:0000259" key="20">
    <source>
        <dbReference type="Pfam" id="PF08029"/>
    </source>
</evidence>
<comment type="pathway">
    <text evidence="4 18">Amino-acid biosynthesis; L-histidine biosynthesis; L-histidine from 5-phospho-alpha-D-ribose 1-diphosphate: step 1/9.</text>
</comment>
<dbReference type="GO" id="GO:0000287">
    <property type="term" value="F:magnesium ion binding"/>
    <property type="evidence" value="ECO:0007669"/>
    <property type="project" value="UniProtKB-UniRule"/>
</dbReference>
<evidence type="ECO:0000259" key="19">
    <source>
        <dbReference type="Pfam" id="PF01634"/>
    </source>
</evidence>
<sequence length="293" mass="32502">MTVREQLKIGIPKGSLESATISLFKQAGWSITTRSRNYFPDIDDTELTCALVRSQEMALYVENGTLDLGLTGHDWILEAEADVAKICDLVYSKNTDQPARWVLVVPNDSAIRSISDIEGKRIATELVGFTRRYLAERGIAATVEFSWGATEAKVVAGLVDAAVEITETGSTIKAHGLRIVSDLLHTHTRLIANKAAMEDSWKREKIDRIALLLQAALMARQKVALKMNIPADRLDRLVAILPSLQAPTVSHLYNQEWFAVETVVGSHEIRDLIPRIKAIGAEGILEYELRKMV</sequence>
<feature type="domain" description="ATP phosphoribosyltransferase catalytic" evidence="19">
    <location>
        <begin position="53"/>
        <end position="214"/>
    </location>
</feature>
<dbReference type="UniPathway" id="UPA00031">
    <property type="reaction ID" value="UER00006"/>
</dbReference>
<evidence type="ECO:0000256" key="1">
    <source>
        <dbReference type="ARBA" id="ARBA00000915"/>
    </source>
</evidence>
<dbReference type="Pfam" id="PF08029">
    <property type="entry name" value="HisG_C"/>
    <property type="match status" value="1"/>
</dbReference>
<keyword evidence="14 18" id="KW-0067">ATP-binding</keyword>
<dbReference type="InterPro" id="IPR001348">
    <property type="entry name" value="ATP_PRibTrfase_HisG"/>
</dbReference>
<dbReference type="GO" id="GO:0000105">
    <property type="term" value="P:L-histidine biosynthetic process"/>
    <property type="evidence" value="ECO:0007669"/>
    <property type="project" value="UniProtKB-UniRule"/>
</dbReference>
<dbReference type="GO" id="GO:0005524">
    <property type="term" value="F:ATP binding"/>
    <property type="evidence" value="ECO:0007669"/>
    <property type="project" value="UniProtKB-KW"/>
</dbReference>
<dbReference type="HAMAP" id="MF_00079">
    <property type="entry name" value="HisG_Long"/>
    <property type="match status" value="1"/>
</dbReference>
<evidence type="ECO:0000256" key="14">
    <source>
        <dbReference type="ARBA" id="ARBA00022840"/>
    </source>
</evidence>
<dbReference type="InterPro" id="IPR020621">
    <property type="entry name" value="ATP-PRT_HisG_long"/>
</dbReference>
<dbReference type="EC" id="2.4.2.17" evidence="6 18"/>
<dbReference type="Pfam" id="PF01634">
    <property type="entry name" value="HisG"/>
    <property type="match status" value="1"/>
</dbReference>
<dbReference type="AlphaFoldDB" id="A0A450VD66"/>
<keyword evidence="8 18" id="KW-0963">Cytoplasm</keyword>
<protein>
    <recommendedName>
        <fullName evidence="7 18">ATP phosphoribosyltransferase</fullName>
        <shortName evidence="18">ATP-PRT</shortName>
        <shortName evidence="18">ATP-PRTase</shortName>
        <ecNumber evidence="6 18">2.4.2.17</ecNumber>
    </recommendedName>
</protein>
<dbReference type="SUPFAM" id="SSF54913">
    <property type="entry name" value="GlnB-like"/>
    <property type="match status" value="1"/>
</dbReference>
<name>A0A450VD66_9GAMM</name>
<dbReference type="InterPro" id="IPR013115">
    <property type="entry name" value="HisG_C"/>
</dbReference>
<dbReference type="GO" id="GO:0003879">
    <property type="term" value="F:ATP phosphoribosyltransferase activity"/>
    <property type="evidence" value="ECO:0007669"/>
    <property type="project" value="UniProtKB-UniRule"/>
</dbReference>
<dbReference type="Gene3D" id="3.40.190.10">
    <property type="entry name" value="Periplasmic binding protein-like II"/>
    <property type="match status" value="2"/>
</dbReference>
<comment type="cofactor">
    <cofactor evidence="2 18">
        <name>Mg(2+)</name>
        <dbReference type="ChEBI" id="CHEBI:18420"/>
    </cofactor>
</comment>
<keyword evidence="12 18" id="KW-0479">Metal-binding</keyword>
<keyword evidence="16 18" id="KW-0368">Histidine biosynthesis</keyword>
<dbReference type="Gene3D" id="3.30.70.120">
    <property type="match status" value="1"/>
</dbReference>
<keyword evidence="10 18" id="KW-0328">Glycosyltransferase</keyword>
<evidence type="ECO:0000313" key="21">
    <source>
        <dbReference type="EMBL" id="VFK02550.1"/>
    </source>
</evidence>
<dbReference type="NCBIfam" id="TIGR03455">
    <property type="entry name" value="HisG_C-term"/>
    <property type="match status" value="1"/>
</dbReference>
<dbReference type="SUPFAM" id="SSF53850">
    <property type="entry name" value="Periplasmic binding protein-like II"/>
    <property type="match status" value="1"/>
</dbReference>
<gene>
    <name evidence="18" type="primary">hisG</name>
    <name evidence="22" type="ORF">BECKH772A_GA0070896_102845</name>
    <name evidence="21" type="ORF">BECKH772B_GA0070898_102875</name>
    <name evidence="23" type="ORF">BECKH772C_GA0070978_103662</name>
</gene>
<evidence type="ECO:0000256" key="15">
    <source>
        <dbReference type="ARBA" id="ARBA00022842"/>
    </source>
</evidence>